<sequence>SDPALPRFLPSQPFTPLQQSSSQYPFQDVSVDLFEEKGKYYLVLVDRYNHYERFEKQKLTLNAKSAMCLNRSAKPPSKLNPGDLVHVQDPLTKKWAETGTVITRCSSGQSYEVNINGSKRFRSRRLLRLVPEFSKTPEGEM</sequence>
<feature type="non-terminal residue" evidence="2">
    <location>
        <position position="141"/>
    </location>
</feature>
<dbReference type="STRING" id="6832.A0A553P3N6"/>
<evidence type="ECO:0000313" key="2">
    <source>
        <dbReference type="EMBL" id="TRY72293.1"/>
    </source>
</evidence>
<dbReference type="AlphaFoldDB" id="A0A553P3N6"/>
<feature type="compositionally biased region" description="Polar residues" evidence="1">
    <location>
        <begin position="12"/>
        <end position="21"/>
    </location>
</feature>
<feature type="non-terminal residue" evidence="2">
    <location>
        <position position="1"/>
    </location>
</feature>
<protein>
    <submittedName>
        <fullName evidence="2">Uncharacterized protein</fullName>
    </submittedName>
</protein>
<gene>
    <name evidence="2" type="ORF">TCAL_16175</name>
</gene>
<dbReference type="EMBL" id="VCGU01000008">
    <property type="protein sequence ID" value="TRY72293.1"/>
    <property type="molecule type" value="Genomic_DNA"/>
</dbReference>
<evidence type="ECO:0000256" key="1">
    <source>
        <dbReference type="SAM" id="MobiDB-lite"/>
    </source>
</evidence>
<evidence type="ECO:0000313" key="3">
    <source>
        <dbReference type="Proteomes" id="UP000318571"/>
    </source>
</evidence>
<keyword evidence="3" id="KW-1185">Reference proteome</keyword>
<reference evidence="2 3" key="1">
    <citation type="journal article" date="2018" name="Nat. Ecol. Evol.">
        <title>Genomic signatures of mitonuclear coevolution across populations of Tigriopus californicus.</title>
        <authorList>
            <person name="Barreto F.S."/>
            <person name="Watson E.T."/>
            <person name="Lima T.G."/>
            <person name="Willett C.S."/>
            <person name="Edmands S."/>
            <person name="Li W."/>
            <person name="Burton R.S."/>
        </authorList>
    </citation>
    <scope>NUCLEOTIDE SEQUENCE [LARGE SCALE GENOMIC DNA]</scope>
    <source>
        <strain evidence="2 3">San Diego</strain>
    </source>
</reference>
<feature type="region of interest" description="Disordered" evidence="1">
    <location>
        <begin position="1"/>
        <end position="21"/>
    </location>
</feature>
<accession>A0A553P3N6</accession>
<name>A0A553P3N6_TIGCA</name>
<dbReference type="Proteomes" id="UP000318571">
    <property type="component" value="Chromosome 7"/>
</dbReference>
<proteinExistence type="predicted"/>
<comment type="caution">
    <text evidence="2">The sequence shown here is derived from an EMBL/GenBank/DDBJ whole genome shotgun (WGS) entry which is preliminary data.</text>
</comment>
<organism evidence="2 3">
    <name type="scientific">Tigriopus californicus</name>
    <name type="common">Marine copepod</name>
    <dbReference type="NCBI Taxonomy" id="6832"/>
    <lineage>
        <taxon>Eukaryota</taxon>
        <taxon>Metazoa</taxon>
        <taxon>Ecdysozoa</taxon>
        <taxon>Arthropoda</taxon>
        <taxon>Crustacea</taxon>
        <taxon>Multicrustacea</taxon>
        <taxon>Hexanauplia</taxon>
        <taxon>Copepoda</taxon>
        <taxon>Harpacticoida</taxon>
        <taxon>Harpacticidae</taxon>
        <taxon>Tigriopus</taxon>
    </lineage>
</organism>